<dbReference type="Gene3D" id="2.30.29.30">
    <property type="entry name" value="Pleckstrin-homology domain (PH domain)/Phosphotyrosine-binding domain (PTB)"/>
    <property type="match status" value="1"/>
</dbReference>
<evidence type="ECO:0000313" key="2">
    <source>
        <dbReference type="EMBL" id="EFC50150.1"/>
    </source>
</evidence>
<feature type="region of interest" description="Disordered" evidence="1">
    <location>
        <begin position="904"/>
        <end position="957"/>
    </location>
</feature>
<dbReference type="Proteomes" id="UP000006671">
    <property type="component" value="Unassembled WGS sequence"/>
</dbReference>
<dbReference type="InterPro" id="IPR011993">
    <property type="entry name" value="PH-like_dom_sf"/>
</dbReference>
<dbReference type="OMA" id="IVMDKQP"/>
<protein>
    <submittedName>
        <fullName evidence="2">Predicted protein</fullName>
    </submittedName>
</protein>
<dbReference type="GeneID" id="8863431"/>
<name>D2UZH2_NAEGR</name>
<dbReference type="VEuPathDB" id="AmoebaDB:NAEGRDRAFT_45476"/>
<feature type="compositionally biased region" description="Polar residues" evidence="1">
    <location>
        <begin position="681"/>
        <end position="699"/>
    </location>
</feature>
<dbReference type="InParanoid" id="D2UZH2"/>
<accession>D2UZH2</accession>
<feature type="compositionally biased region" description="Basic and acidic residues" evidence="1">
    <location>
        <begin position="930"/>
        <end position="941"/>
    </location>
</feature>
<dbReference type="OrthoDB" id="10616012at2759"/>
<reference evidence="2 3" key="1">
    <citation type="journal article" date="2010" name="Cell">
        <title>The genome of Naegleria gruberi illuminates early eukaryotic versatility.</title>
        <authorList>
            <person name="Fritz-Laylin L.K."/>
            <person name="Prochnik S.E."/>
            <person name="Ginger M.L."/>
            <person name="Dacks J.B."/>
            <person name="Carpenter M.L."/>
            <person name="Field M.C."/>
            <person name="Kuo A."/>
            <person name="Paredez A."/>
            <person name="Chapman J."/>
            <person name="Pham J."/>
            <person name="Shu S."/>
            <person name="Neupane R."/>
            <person name="Cipriano M."/>
            <person name="Mancuso J."/>
            <person name="Tu H."/>
            <person name="Salamov A."/>
            <person name="Lindquist E."/>
            <person name="Shapiro H."/>
            <person name="Lucas S."/>
            <person name="Grigoriev I.V."/>
            <person name="Cande W.Z."/>
            <person name="Fulton C."/>
            <person name="Rokhsar D.S."/>
            <person name="Dawson S.C."/>
        </authorList>
    </citation>
    <scope>NUCLEOTIDE SEQUENCE [LARGE SCALE GENOMIC DNA]</scope>
    <source>
        <strain evidence="2 3">NEG-M</strain>
    </source>
</reference>
<evidence type="ECO:0000256" key="1">
    <source>
        <dbReference type="SAM" id="MobiDB-lite"/>
    </source>
</evidence>
<sequence>MTYDIPRSSATANLREVAIFHNYIFKRKFVDTELLKIIRDSLEVYHCSYVDQVISQCKTKTLQQAIADLVQQIFTIYDRDIGNIVKGLKREEAWTIFKTKSVPAFITDRALCGYGINSSMFFVFNKETREYELRDSLLSSYITFRWDSFFNSRRANDVEYHFHLLLPFLFLGESTKLIQSPLETLGIANHDHKQFAKLEIKKMIQGRTSKNSKQNVREEYLNYEEVTSTPSRSLEVEKDVSRQLVIQEGSNFQYSSNLNNDLLNDYLNDDLLEQIERQYLSKNTKKNRSPISITKSNHTIPSSQDFNILSLLHHYKEPSLNEQAILNSEAHDNISTNNTTSSMNTMVIENIIKSLINSTGSNCHKVISERYIKDVVNINKSNQMWITNISKTDMSSCTLELQSISNTLTRKKIGPCEKVVRITVYSSHNGKPKKCVISTSHHPNFGFKTINDNWIFENSIDLLPDTFIIPEQNILRFLQLTFIGSHTFANTHRIKHVSVTLEDAIVSNKDYLDRVRMEITGIPVEESASFNTTSHQHSNKVIAQTKSSLSPQKDSNLNLKTIKSGPEKKEIITKQIVQALDEENIELDEANPLLKILNTNTGMETPLDREEPSNIDSLKEDIQDSDDFFDEEELEKELMQIEMKLNEKKKILDNINSPIKTIHLSPTKQRSPNRVLEDVTRSTPSPIQVKTRADNNQQLKEARPSVTFDIPASTKNNTPPRTSPVKKSVTPKQEPKSNVPSSKPIVIDFNPSFQMQPKQEFNPSSTLNRKPNQTLLSFISQLQKYAPPKPASTSTQNQTPQTKYSPPTTNNLILEKLNMQKKLKEELEHLKHLNDVNARKEYTSPHVYTSPTKNVPFLCKSTHVEEYNNDSDDSSSDITLTVEEDDHPISPIGKEESALVVDFSPPHNHTLLPNRNPPSPPFRIVNDLSPKQENDFLHDYDENSPQQYRNDPSPSQEEDLLYLTNDFVGEEEDEQQRSPFKDFIVEESEIEDHDLLTTLEDEVIEQFNRGSQPNSQNNSINIEIPKEMEDFLIEDNEQPLIEIPEIVAVIEENQPKPTPPTYSVVDVPEDEFSIIQSFLDTTLSSENSFAFTPTKSPTTRLSSPLSLSIPNHNELDSPRVELLTPSKILLKGEPSRLLRVKKGINCYLHDYDIKKKKYKVHKRILKLDRDSKCLSISASGKSLFKKTTKIELSKDIKWIVYGPYSQAFKNTNIIYRPFKCFSIATQNKIYSFEVMSEGIRDVDDTILGIQFLIQDRIKSFNRPIYTKCNLIVKRYLLKKYLTFTNTSITVDDEMSSITSDSIASPRMMRSKSFKF</sequence>
<feature type="region of interest" description="Disordered" evidence="1">
    <location>
        <begin position="664"/>
        <end position="747"/>
    </location>
</feature>
<feature type="region of interest" description="Disordered" evidence="1">
    <location>
        <begin position="785"/>
        <end position="811"/>
    </location>
</feature>
<dbReference type="RefSeq" id="XP_002682894.1">
    <property type="nucleotide sequence ID" value="XM_002682848.1"/>
</dbReference>
<gene>
    <name evidence="2" type="ORF">NAEGRDRAFT_45476</name>
</gene>
<feature type="compositionally biased region" description="Polar residues" evidence="1">
    <location>
        <begin position="791"/>
        <end position="811"/>
    </location>
</feature>
<dbReference type="KEGG" id="ngr:NAEGRDRAFT_45476"/>
<organism evidence="3">
    <name type="scientific">Naegleria gruberi</name>
    <name type="common">Amoeba</name>
    <dbReference type="NCBI Taxonomy" id="5762"/>
    <lineage>
        <taxon>Eukaryota</taxon>
        <taxon>Discoba</taxon>
        <taxon>Heterolobosea</taxon>
        <taxon>Tetramitia</taxon>
        <taxon>Eutetramitia</taxon>
        <taxon>Vahlkampfiidae</taxon>
        <taxon>Naegleria</taxon>
    </lineage>
</organism>
<keyword evidence="3" id="KW-1185">Reference proteome</keyword>
<dbReference type="EMBL" id="GG738846">
    <property type="protein sequence ID" value="EFC50150.1"/>
    <property type="molecule type" value="Genomic_DNA"/>
</dbReference>
<evidence type="ECO:0000313" key="3">
    <source>
        <dbReference type="Proteomes" id="UP000006671"/>
    </source>
</evidence>
<feature type="compositionally biased region" description="Polar residues" evidence="1">
    <location>
        <begin position="943"/>
        <end position="955"/>
    </location>
</feature>
<proteinExistence type="predicted"/>